<accession>A0A843XKG4</accession>
<dbReference type="GO" id="GO:0032542">
    <property type="term" value="F:sulfiredoxin activity"/>
    <property type="evidence" value="ECO:0007669"/>
    <property type="project" value="InterPro"/>
</dbReference>
<dbReference type="PANTHER" id="PTHR21348">
    <property type="match status" value="1"/>
</dbReference>
<name>A0A843XKG4_COLES</name>
<proteinExistence type="predicted"/>
<reference evidence="1" key="1">
    <citation type="submission" date="2017-07" db="EMBL/GenBank/DDBJ databases">
        <title>Taro Niue Genome Assembly and Annotation.</title>
        <authorList>
            <person name="Atibalentja N."/>
            <person name="Keating K."/>
            <person name="Fields C.J."/>
        </authorList>
    </citation>
    <scope>NUCLEOTIDE SEQUENCE</scope>
    <source>
        <strain evidence="1">Niue_2</strain>
        <tissue evidence="1">Leaf</tissue>
    </source>
</reference>
<dbReference type="OrthoDB" id="10023328at2759"/>
<evidence type="ECO:0000313" key="2">
    <source>
        <dbReference type="Proteomes" id="UP000652761"/>
    </source>
</evidence>
<sequence>MASLPLHLPQSLRSFSLRPAAASSNGAPFSFDPKPKGPVILEIRLEKIRRPLTRTRANDPVKVKELMESIREIGLQEPGADYEAKLAL</sequence>
<dbReference type="InterPro" id="IPR036086">
    <property type="entry name" value="ParB/Sulfiredoxin_sf"/>
</dbReference>
<comment type="caution">
    <text evidence="1">The sequence shown here is derived from an EMBL/GenBank/DDBJ whole genome shotgun (WGS) entry which is preliminary data.</text>
</comment>
<dbReference type="InterPro" id="IPR016692">
    <property type="entry name" value="Sulfiredoxin"/>
</dbReference>
<dbReference type="EMBL" id="NMUH01009251">
    <property type="protein sequence ID" value="MQM19836.1"/>
    <property type="molecule type" value="Genomic_DNA"/>
</dbReference>
<dbReference type="PANTHER" id="PTHR21348:SF2">
    <property type="entry name" value="SULFIREDOXIN-1"/>
    <property type="match status" value="1"/>
</dbReference>
<gene>
    <name evidence="1" type="ORF">Taro_052850</name>
</gene>
<dbReference type="AlphaFoldDB" id="A0A843XKG4"/>
<protein>
    <recommendedName>
        <fullName evidence="3">Sulfiredoxin</fullName>
    </recommendedName>
</protein>
<keyword evidence="2" id="KW-1185">Reference proteome</keyword>
<organism evidence="1 2">
    <name type="scientific">Colocasia esculenta</name>
    <name type="common">Wild taro</name>
    <name type="synonym">Arum esculentum</name>
    <dbReference type="NCBI Taxonomy" id="4460"/>
    <lineage>
        <taxon>Eukaryota</taxon>
        <taxon>Viridiplantae</taxon>
        <taxon>Streptophyta</taxon>
        <taxon>Embryophyta</taxon>
        <taxon>Tracheophyta</taxon>
        <taxon>Spermatophyta</taxon>
        <taxon>Magnoliopsida</taxon>
        <taxon>Liliopsida</taxon>
        <taxon>Araceae</taxon>
        <taxon>Aroideae</taxon>
        <taxon>Colocasieae</taxon>
        <taxon>Colocasia</taxon>
    </lineage>
</organism>
<dbReference type="GO" id="GO:0005737">
    <property type="term" value="C:cytoplasm"/>
    <property type="evidence" value="ECO:0007669"/>
    <property type="project" value="TreeGrafter"/>
</dbReference>
<evidence type="ECO:0000313" key="1">
    <source>
        <dbReference type="EMBL" id="MQM19836.1"/>
    </source>
</evidence>
<dbReference type="GO" id="GO:0034599">
    <property type="term" value="P:cellular response to oxidative stress"/>
    <property type="evidence" value="ECO:0007669"/>
    <property type="project" value="TreeGrafter"/>
</dbReference>
<dbReference type="SUPFAM" id="SSF110849">
    <property type="entry name" value="ParB/Sulfiredoxin"/>
    <property type="match status" value="1"/>
</dbReference>
<feature type="non-terminal residue" evidence="1">
    <location>
        <position position="1"/>
    </location>
</feature>
<dbReference type="Proteomes" id="UP000652761">
    <property type="component" value="Unassembled WGS sequence"/>
</dbReference>
<evidence type="ECO:0008006" key="3">
    <source>
        <dbReference type="Google" id="ProtNLM"/>
    </source>
</evidence>